<dbReference type="CDD" id="cd02035">
    <property type="entry name" value="ArsA"/>
    <property type="match status" value="1"/>
</dbReference>
<proteinExistence type="inferred from homology"/>
<dbReference type="Pfam" id="PF02374">
    <property type="entry name" value="ArsA_ATPase"/>
    <property type="match status" value="1"/>
</dbReference>
<organism evidence="3 4">
    <name type="scientific">Lujinxingia vulgaris</name>
    <dbReference type="NCBI Taxonomy" id="2600176"/>
    <lineage>
        <taxon>Bacteria</taxon>
        <taxon>Deltaproteobacteria</taxon>
        <taxon>Bradymonadales</taxon>
        <taxon>Lujinxingiaceae</taxon>
        <taxon>Lujinxingia</taxon>
    </lineage>
</organism>
<dbReference type="Gene3D" id="3.40.50.300">
    <property type="entry name" value="P-loop containing nucleotide triphosphate hydrolases"/>
    <property type="match status" value="1"/>
</dbReference>
<comment type="caution">
    <text evidence="3">The sequence shown here is derived from an EMBL/GenBank/DDBJ whole genome shotgun (WGS) entry which is preliminary data.</text>
</comment>
<evidence type="ECO:0000259" key="2">
    <source>
        <dbReference type="Pfam" id="PF02374"/>
    </source>
</evidence>
<dbReference type="AlphaFoldDB" id="A0A5C6WZA1"/>
<reference evidence="3 4" key="1">
    <citation type="submission" date="2019-08" db="EMBL/GenBank/DDBJ databases">
        <title>Bradymonadales sp. TMQ2.</title>
        <authorList>
            <person name="Liang Q."/>
        </authorList>
    </citation>
    <scope>NUCLEOTIDE SEQUENCE [LARGE SCALE GENOMIC DNA]</scope>
    <source>
        <strain evidence="3 4">TMQ2</strain>
    </source>
</reference>
<accession>A0A5C6WZA1</accession>
<evidence type="ECO:0000313" key="4">
    <source>
        <dbReference type="Proteomes" id="UP000321046"/>
    </source>
</evidence>
<evidence type="ECO:0000313" key="3">
    <source>
        <dbReference type="EMBL" id="TXD31695.1"/>
    </source>
</evidence>
<evidence type="ECO:0000256" key="1">
    <source>
        <dbReference type="ARBA" id="ARBA00011040"/>
    </source>
</evidence>
<gene>
    <name evidence="3" type="ORF">FRC96_20525</name>
</gene>
<name>A0A5C6WZA1_9DELT</name>
<dbReference type="InterPro" id="IPR016300">
    <property type="entry name" value="ATPase_ArsA/GET3"/>
</dbReference>
<dbReference type="EMBL" id="VOSL01000146">
    <property type="protein sequence ID" value="TXD31695.1"/>
    <property type="molecule type" value="Genomic_DNA"/>
</dbReference>
<dbReference type="GO" id="GO:0005524">
    <property type="term" value="F:ATP binding"/>
    <property type="evidence" value="ECO:0007669"/>
    <property type="project" value="InterPro"/>
</dbReference>
<dbReference type="OrthoDB" id="5242836at2"/>
<dbReference type="GO" id="GO:0016887">
    <property type="term" value="F:ATP hydrolysis activity"/>
    <property type="evidence" value="ECO:0007669"/>
    <property type="project" value="InterPro"/>
</dbReference>
<dbReference type="PANTHER" id="PTHR10803">
    <property type="entry name" value="ARSENICAL PUMP-DRIVING ATPASE ARSENITE-TRANSLOCATING ATPASE"/>
    <property type="match status" value="1"/>
</dbReference>
<dbReference type="PANTHER" id="PTHR10803:SF3">
    <property type="entry name" value="ATPASE GET3"/>
    <property type="match status" value="1"/>
</dbReference>
<dbReference type="Proteomes" id="UP000321046">
    <property type="component" value="Unassembled WGS sequence"/>
</dbReference>
<dbReference type="SUPFAM" id="SSF52540">
    <property type="entry name" value="P-loop containing nucleoside triphosphate hydrolases"/>
    <property type="match status" value="1"/>
</dbReference>
<dbReference type="InterPro" id="IPR027417">
    <property type="entry name" value="P-loop_NTPase"/>
</dbReference>
<comment type="similarity">
    <text evidence="1">Belongs to the arsA ATPase family.</text>
</comment>
<protein>
    <submittedName>
        <fullName evidence="3">ArsA family ATPase</fullName>
    </submittedName>
</protein>
<sequence>MFDVAHCADVASLSLLFLARSARIFLTMLDPLLDKRLIFVTGKGGVGKSTVTAALGKALAARGKRTLVLETDTFSAMEDLYGYEGTGLEPVKLSETLYASNLMAEDCFVATLTRFVPGERVARAVINNRVARVFFKAAPSVNEVTILDQIRVFYEAEDQGKPRYDHIVVDLPASGHAVTFLNVPATMNGMMRGIGPIAKMTAQVSTIINDPKQTAIAAVCLPEEMPVNETIELASNLKSVLGRPLTLAIANMVHRAPLHDDDRPIFDALLARVRANAPGTSSLLFDEEPTDESDALARLVEGNALALGWHDRDQRYLGELRSRVDAPVIELPIFYETSGDDVVANVARQLGGDSSSLDHPLAI</sequence>
<feature type="domain" description="ArsA/GET3 Anion-transporting ATPase-like" evidence="2">
    <location>
        <begin position="36"/>
        <end position="199"/>
    </location>
</feature>
<dbReference type="InterPro" id="IPR025723">
    <property type="entry name" value="ArsA/GET3_ATPase-like"/>
</dbReference>